<proteinExistence type="inferred from homology"/>
<evidence type="ECO:0000313" key="5">
    <source>
        <dbReference type="EMBL" id="KAL3776331.1"/>
    </source>
</evidence>
<feature type="compositionally biased region" description="Polar residues" evidence="4">
    <location>
        <begin position="372"/>
        <end position="382"/>
    </location>
</feature>
<evidence type="ECO:0000256" key="3">
    <source>
        <dbReference type="ARBA" id="ARBA00022694"/>
    </source>
</evidence>
<protein>
    <submittedName>
        <fullName evidence="5">Uncharacterized protein</fullName>
    </submittedName>
</protein>
<evidence type="ECO:0000256" key="4">
    <source>
        <dbReference type="SAM" id="MobiDB-lite"/>
    </source>
</evidence>
<dbReference type="InterPro" id="IPR002738">
    <property type="entry name" value="RNase_P_p30"/>
</dbReference>
<dbReference type="GO" id="GO:0005634">
    <property type="term" value="C:nucleus"/>
    <property type="evidence" value="ECO:0007669"/>
    <property type="project" value="UniProtKB-SubCell"/>
</dbReference>
<evidence type="ECO:0000256" key="2">
    <source>
        <dbReference type="ARBA" id="ARBA00007331"/>
    </source>
</evidence>
<dbReference type="PANTHER" id="PTHR13031:SF0">
    <property type="entry name" value="RIBONUCLEASE P PROTEIN SUBUNIT P30"/>
    <property type="match status" value="1"/>
</dbReference>
<feature type="compositionally biased region" description="Basic and acidic residues" evidence="4">
    <location>
        <begin position="440"/>
        <end position="452"/>
    </location>
</feature>
<reference evidence="5 6" key="1">
    <citation type="submission" date="2024-10" db="EMBL/GenBank/DDBJ databases">
        <title>Updated reference genomes for cyclostephanoid diatoms.</title>
        <authorList>
            <person name="Roberts W.R."/>
            <person name="Alverson A.J."/>
        </authorList>
    </citation>
    <scope>NUCLEOTIDE SEQUENCE [LARGE SCALE GENOMIC DNA]</scope>
    <source>
        <strain evidence="5 6">AJA010-31</strain>
    </source>
</reference>
<dbReference type="EMBL" id="JALLPJ020001104">
    <property type="protein sequence ID" value="KAL3776331.1"/>
    <property type="molecule type" value="Genomic_DNA"/>
</dbReference>
<feature type="compositionally biased region" description="Acidic residues" evidence="4">
    <location>
        <begin position="420"/>
        <end position="439"/>
    </location>
</feature>
<comment type="caution">
    <text evidence="5">The sequence shown here is derived from an EMBL/GenBank/DDBJ whole genome shotgun (WGS) entry which is preliminary data.</text>
</comment>
<accession>A0ABD3NNL8</accession>
<comment type="similarity">
    <text evidence="2">Belongs to the eukaryotic/archaeal RNase P protein component 3 family.</text>
</comment>
<dbReference type="GO" id="GO:0008033">
    <property type="term" value="P:tRNA processing"/>
    <property type="evidence" value="ECO:0007669"/>
    <property type="project" value="UniProtKB-KW"/>
</dbReference>
<gene>
    <name evidence="5" type="ORF">ACHAWO_002449</name>
</gene>
<organism evidence="5 6">
    <name type="scientific">Cyclotella atomus</name>
    <dbReference type="NCBI Taxonomy" id="382360"/>
    <lineage>
        <taxon>Eukaryota</taxon>
        <taxon>Sar</taxon>
        <taxon>Stramenopiles</taxon>
        <taxon>Ochrophyta</taxon>
        <taxon>Bacillariophyta</taxon>
        <taxon>Coscinodiscophyceae</taxon>
        <taxon>Thalassiosirophycidae</taxon>
        <taxon>Stephanodiscales</taxon>
        <taxon>Stephanodiscaceae</taxon>
        <taxon>Cyclotella</taxon>
    </lineage>
</organism>
<keyword evidence="3" id="KW-0819">tRNA processing</keyword>
<feature type="region of interest" description="Disordered" evidence="4">
    <location>
        <begin position="371"/>
        <end position="465"/>
    </location>
</feature>
<dbReference type="SUPFAM" id="SSF89550">
    <property type="entry name" value="PHP domain-like"/>
    <property type="match status" value="1"/>
</dbReference>
<dbReference type="PANTHER" id="PTHR13031">
    <property type="entry name" value="RIBONUCLEASE P SUBUNIT P30"/>
    <property type="match status" value="1"/>
</dbReference>
<feature type="compositionally biased region" description="Acidic residues" evidence="4">
    <location>
        <begin position="453"/>
        <end position="465"/>
    </location>
</feature>
<keyword evidence="6" id="KW-1185">Reference proteome</keyword>
<evidence type="ECO:0000313" key="6">
    <source>
        <dbReference type="Proteomes" id="UP001530400"/>
    </source>
</evidence>
<dbReference type="Pfam" id="PF01876">
    <property type="entry name" value="RNase_P_p30"/>
    <property type="match status" value="1"/>
</dbReference>
<comment type="subcellular location">
    <subcellularLocation>
        <location evidence="1">Nucleus</location>
    </subcellularLocation>
</comment>
<name>A0ABD3NNL8_9STRA</name>
<sequence>MSPQKKYYDLNVPLSSTSAAGATSTSWTRKQLAQIYQTRLNQLGYSGIAFCHTAYGRLDENKDDADLVLPWRDLISDAKAVMKDETGCTFGYKSSNGMSIHRRINIVLEEVTDVSRLLLPTNEQSAASIGKVLQKYDIVSLQPMNEPTLQNICEMLPSSSSSDGSSGSSLAVDILSLEYATGSRGGYGLPYRIRKDNIIKAFEAGVTFEVCYATAMVDPKRRQGFMKTLTEFQSTYNSIQKKRMLLNKQIQKTGVKQCKSEQFPLLVSSGSRQNYSAGTDEGMVTLRSPNDVQFIVGPTTGGDAWIDKVEYNETKTKRKQNGIAMSAAEKVLAKARDRNLGVVTHQSHVNQKKRRLRDQTDDMIRACVSGVSIGQHQKQSGASKEESDDDSAVGNPNSLIDWLSEPITLKDTSENNANDDASDAEEDLMGIEPLEDEVASDEKAMRDDKQIMGDDEDLEDGYLAL</sequence>
<dbReference type="InterPro" id="IPR016195">
    <property type="entry name" value="Pol/histidinol_Pase-like"/>
</dbReference>
<evidence type="ECO:0000256" key="1">
    <source>
        <dbReference type="ARBA" id="ARBA00004123"/>
    </source>
</evidence>
<dbReference type="AlphaFoldDB" id="A0ABD3NNL8"/>
<dbReference type="Proteomes" id="UP001530400">
    <property type="component" value="Unassembled WGS sequence"/>
</dbReference>